<keyword evidence="3" id="KW-1185">Reference proteome</keyword>
<dbReference type="OrthoDB" id="2015116at2759"/>
<evidence type="ECO:0000313" key="2">
    <source>
        <dbReference type="EMBL" id="KAF0290425.1"/>
    </source>
</evidence>
<dbReference type="AlphaFoldDB" id="A0A6A4V9K2"/>
<protein>
    <submittedName>
        <fullName evidence="2">Uncharacterized protein</fullName>
    </submittedName>
</protein>
<accession>A0A6A4V9K2</accession>
<sequence length="236" mass="24695">MHYGSMGLPSMQTTIKAPSTDFTATTETVGEARSSDSTPLSEEASEAAGPTPPSDGTGTTASDDYSSTPEDVSSWRSAGITTGITTPSDETGDTLPPWTPEPSFETPTGRPLRKSSRRGDPDIHTVLNNILSIIGGNVRVRGQPAPSLQPPASGSNRINNRGPPQFVAGTGPGPLPPPRPLVGGLPPTQWWIGCQSDSIELTFSDSGGYKGSQFSSAGAGYHFDGQRYNQHLTNPD</sequence>
<dbReference type="Proteomes" id="UP000440578">
    <property type="component" value="Unassembled WGS sequence"/>
</dbReference>
<feature type="compositionally biased region" description="Polar residues" evidence="1">
    <location>
        <begin position="10"/>
        <end position="28"/>
    </location>
</feature>
<name>A0A6A4V9K2_AMPAM</name>
<evidence type="ECO:0000256" key="1">
    <source>
        <dbReference type="SAM" id="MobiDB-lite"/>
    </source>
</evidence>
<feature type="region of interest" description="Disordered" evidence="1">
    <location>
        <begin position="1"/>
        <end position="122"/>
    </location>
</feature>
<reference evidence="2 3" key="1">
    <citation type="submission" date="2019-07" db="EMBL/GenBank/DDBJ databases">
        <title>Draft genome assembly of a fouling barnacle, Amphibalanus amphitrite (Darwin, 1854): The first reference genome for Thecostraca.</title>
        <authorList>
            <person name="Kim W."/>
        </authorList>
    </citation>
    <scope>NUCLEOTIDE SEQUENCE [LARGE SCALE GENOMIC DNA]</scope>
    <source>
        <strain evidence="2">SNU_AA5</strain>
        <tissue evidence="2">Soma without cirri and trophi</tissue>
    </source>
</reference>
<proteinExistence type="predicted"/>
<dbReference type="EMBL" id="VIIS01001956">
    <property type="protein sequence ID" value="KAF0290425.1"/>
    <property type="molecule type" value="Genomic_DNA"/>
</dbReference>
<organism evidence="2 3">
    <name type="scientific">Amphibalanus amphitrite</name>
    <name type="common">Striped barnacle</name>
    <name type="synonym">Balanus amphitrite</name>
    <dbReference type="NCBI Taxonomy" id="1232801"/>
    <lineage>
        <taxon>Eukaryota</taxon>
        <taxon>Metazoa</taxon>
        <taxon>Ecdysozoa</taxon>
        <taxon>Arthropoda</taxon>
        <taxon>Crustacea</taxon>
        <taxon>Multicrustacea</taxon>
        <taxon>Cirripedia</taxon>
        <taxon>Thoracica</taxon>
        <taxon>Thoracicalcarea</taxon>
        <taxon>Balanomorpha</taxon>
        <taxon>Balanoidea</taxon>
        <taxon>Balanidae</taxon>
        <taxon>Amphibalaninae</taxon>
        <taxon>Amphibalanus</taxon>
    </lineage>
</organism>
<feature type="compositionally biased region" description="Polar residues" evidence="1">
    <location>
        <begin position="63"/>
        <end position="89"/>
    </location>
</feature>
<comment type="caution">
    <text evidence="2">The sequence shown here is derived from an EMBL/GenBank/DDBJ whole genome shotgun (WGS) entry which is preliminary data.</text>
</comment>
<gene>
    <name evidence="2" type="ORF">FJT64_011351</name>
</gene>
<evidence type="ECO:0000313" key="3">
    <source>
        <dbReference type="Proteomes" id="UP000440578"/>
    </source>
</evidence>